<reference evidence="8 9" key="1">
    <citation type="submission" date="2019-02" db="EMBL/GenBank/DDBJ databases">
        <title>Genomic Encyclopedia of Type Strains, Phase IV (KMG-IV): sequencing the most valuable type-strain genomes for metagenomic binning, comparative biology and taxonomic classification.</title>
        <authorList>
            <person name="Goeker M."/>
        </authorList>
    </citation>
    <scope>NUCLEOTIDE SEQUENCE [LARGE SCALE GENOMIC DNA]</scope>
    <source>
        <strain evidence="8 9">DSM 101727</strain>
    </source>
</reference>
<dbReference type="Pfam" id="PF04229">
    <property type="entry name" value="GrpB"/>
    <property type="match status" value="1"/>
</dbReference>
<dbReference type="GO" id="GO:0004140">
    <property type="term" value="F:dephospho-CoA kinase activity"/>
    <property type="evidence" value="ECO:0007669"/>
    <property type="project" value="UniProtKB-UniRule"/>
</dbReference>
<comment type="function">
    <text evidence="6">Catalyzes the phosphorylation of the 3'-hydroxyl group of dephosphocoenzyme A to form coenzyme A.</text>
</comment>
<sequence>MLRVGLTGGIGSGKSTVANRLAEHGAVVVDADQLAREVVAPGSDGLAEIVRAFGEDVLRDDGSLDRPKLGELVFADPEHRATLNGIVHPRVGARTAELMAAAPPDAVVVHDVPLLVENGLAPAYHLVIVVDAPVDVRVRRLIADRGMSEQDARARIAAQADEVRRRAVADVWLDNSGAREVVLSEVDALWADRLTGYESNVRLHRRAAYGGPRIVEPDATWPAQAERLIARIRVAAGEKALRVDHIGSTSVAGLAAKDVIDLQVTVASMDDADALAGALDGAGFPRFASITGDEPKPAAPDPEQWVKRVHAGTDPGRPANVHLRVEGRAGWRFALLFRDWMRADADARAEYEALKRRLAKEFTGDDDAGRYAEAKEPWFDDAFERAEAWATTTNWHP</sequence>
<comment type="pathway">
    <text evidence="6">Cofactor biosynthesis; coenzyme A biosynthesis; CoA from (R)-pantothenate: step 5/5.</text>
</comment>
<evidence type="ECO:0000256" key="6">
    <source>
        <dbReference type="HAMAP-Rule" id="MF_00376"/>
    </source>
</evidence>
<keyword evidence="6" id="KW-0808">Transferase</keyword>
<organism evidence="8 9">
    <name type="scientific">Herbihabitans rhizosphaerae</name>
    <dbReference type="NCBI Taxonomy" id="1872711"/>
    <lineage>
        <taxon>Bacteria</taxon>
        <taxon>Bacillati</taxon>
        <taxon>Actinomycetota</taxon>
        <taxon>Actinomycetes</taxon>
        <taxon>Pseudonocardiales</taxon>
        <taxon>Pseudonocardiaceae</taxon>
        <taxon>Herbihabitans</taxon>
    </lineage>
</organism>
<name>A0A4Q7KI05_9PSEU</name>
<evidence type="ECO:0000256" key="4">
    <source>
        <dbReference type="ARBA" id="ARBA00022741"/>
    </source>
</evidence>
<dbReference type="UniPathway" id="UPA00241">
    <property type="reaction ID" value="UER00356"/>
</dbReference>
<dbReference type="Pfam" id="PF01121">
    <property type="entry name" value="CoaE"/>
    <property type="match status" value="1"/>
</dbReference>
<evidence type="ECO:0000256" key="1">
    <source>
        <dbReference type="ARBA" id="ARBA00008826"/>
    </source>
</evidence>
<comment type="similarity">
    <text evidence="6">Belongs to the CoaE family.</text>
</comment>
<comment type="catalytic activity">
    <reaction evidence="6">
        <text>3'-dephospho-CoA + ATP = ADP + CoA + H(+)</text>
        <dbReference type="Rhea" id="RHEA:18245"/>
        <dbReference type="ChEBI" id="CHEBI:15378"/>
        <dbReference type="ChEBI" id="CHEBI:30616"/>
        <dbReference type="ChEBI" id="CHEBI:57287"/>
        <dbReference type="ChEBI" id="CHEBI:57328"/>
        <dbReference type="ChEBI" id="CHEBI:456216"/>
        <dbReference type="EC" id="2.7.1.24"/>
    </reaction>
</comment>
<dbReference type="AlphaFoldDB" id="A0A4Q7KI05"/>
<keyword evidence="3 6" id="KW-0963">Cytoplasm</keyword>
<evidence type="ECO:0000256" key="5">
    <source>
        <dbReference type="ARBA" id="ARBA00022840"/>
    </source>
</evidence>
<dbReference type="InterPro" id="IPR001977">
    <property type="entry name" value="Depp_CoAkinase"/>
</dbReference>
<dbReference type="HAMAP" id="MF_00376">
    <property type="entry name" value="Dephospho_CoA_kinase"/>
    <property type="match status" value="1"/>
</dbReference>
<dbReference type="NCBIfam" id="TIGR00152">
    <property type="entry name" value="dephospho-CoA kinase"/>
    <property type="match status" value="1"/>
</dbReference>
<accession>A0A4Q7KI05</accession>
<dbReference type="EMBL" id="SGWQ01000008">
    <property type="protein sequence ID" value="RZS34943.1"/>
    <property type="molecule type" value="Genomic_DNA"/>
</dbReference>
<evidence type="ECO:0000256" key="3">
    <source>
        <dbReference type="ARBA" id="ARBA00022490"/>
    </source>
</evidence>
<keyword evidence="9" id="KW-1185">Reference proteome</keyword>
<dbReference type="SUPFAM" id="SSF52540">
    <property type="entry name" value="P-loop containing nucleoside triphosphate hydrolases"/>
    <property type="match status" value="1"/>
</dbReference>
<dbReference type="Gene3D" id="3.40.50.300">
    <property type="entry name" value="P-loop containing nucleotide triphosphate hydrolases"/>
    <property type="match status" value="1"/>
</dbReference>
<keyword evidence="4 6" id="KW-0547">Nucleotide-binding</keyword>
<protein>
    <recommendedName>
        <fullName evidence="6 7">Dephospho-CoA kinase</fullName>
        <ecNumber evidence="6 7">2.7.1.24</ecNumber>
    </recommendedName>
    <alternativeName>
        <fullName evidence="6">Dephosphocoenzyme A kinase</fullName>
    </alternativeName>
</protein>
<keyword evidence="5 6" id="KW-0067">ATP-binding</keyword>
<dbReference type="SUPFAM" id="SSF81301">
    <property type="entry name" value="Nucleotidyltransferase"/>
    <property type="match status" value="1"/>
</dbReference>
<dbReference type="OrthoDB" id="9812943at2"/>
<evidence type="ECO:0000313" key="8">
    <source>
        <dbReference type="EMBL" id="RZS34943.1"/>
    </source>
</evidence>
<dbReference type="Gene3D" id="3.30.460.10">
    <property type="entry name" value="Beta Polymerase, domain 2"/>
    <property type="match status" value="1"/>
</dbReference>
<dbReference type="GO" id="GO:0015937">
    <property type="term" value="P:coenzyme A biosynthetic process"/>
    <property type="evidence" value="ECO:0007669"/>
    <property type="project" value="UniProtKB-UniRule"/>
</dbReference>
<comment type="similarity">
    <text evidence="2">In the C-terminal section; belongs to the UPF0157 (GrpB) family.</text>
</comment>
<comment type="subcellular location">
    <subcellularLocation>
        <location evidence="6">Cytoplasm</location>
    </subcellularLocation>
</comment>
<dbReference type="CDD" id="cd02022">
    <property type="entry name" value="DPCK"/>
    <property type="match status" value="1"/>
</dbReference>
<gene>
    <name evidence="6" type="primary">coaE</name>
    <name evidence="8" type="ORF">EV193_108293</name>
</gene>
<evidence type="ECO:0000256" key="2">
    <source>
        <dbReference type="ARBA" id="ARBA00011058"/>
    </source>
</evidence>
<keyword evidence="6" id="KW-0173">Coenzyme A biosynthesis</keyword>
<feature type="binding site" evidence="6">
    <location>
        <begin position="11"/>
        <end position="16"/>
    </location>
    <ligand>
        <name>ATP</name>
        <dbReference type="ChEBI" id="CHEBI:30616"/>
    </ligand>
</feature>
<dbReference type="PANTHER" id="PTHR10695">
    <property type="entry name" value="DEPHOSPHO-COA KINASE-RELATED"/>
    <property type="match status" value="1"/>
</dbReference>
<proteinExistence type="inferred from homology"/>
<dbReference type="PANTHER" id="PTHR10695:SF46">
    <property type="entry name" value="BIFUNCTIONAL COENZYME A SYNTHASE-RELATED"/>
    <property type="match status" value="1"/>
</dbReference>
<evidence type="ECO:0000313" key="9">
    <source>
        <dbReference type="Proteomes" id="UP000294257"/>
    </source>
</evidence>
<dbReference type="InterPro" id="IPR027417">
    <property type="entry name" value="P-loop_NTPase"/>
</dbReference>
<dbReference type="GO" id="GO:0005737">
    <property type="term" value="C:cytoplasm"/>
    <property type="evidence" value="ECO:0007669"/>
    <property type="project" value="UniProtKB-SubCell"/>
</dbReference>
<comment type="caution">
    <text evidence="8">The sequence shown here is derived from an EMBL/GenBank/DDBJ whole genome shotgun (WGS) entry which is preliminary data.</text>
</comment>
<dbReference type="PROSITE" id="PS51219">
    <property type="entry name" value="DPCK"/>
    <property type="match status" value="1"/>
</dbReference>
<dbReference type="InterPro" id="IPR043519">
    <property type="entry name" value="NT_sf"/>
</dbReference>
<dbReference type="NCBIfam" id="NF002879">
    <property type="entry name" value="PRK03333.1"/>
    <property type="match status" value="1"/>
</dbReference>
<dbReference type="RefSeq" id="WP_130346417.1">
    <property type="nucleotide sequence ID" value="NZ_SGWQ01000008.1"/>
</dbReference>
<comment type="similarity">
    <text evidence="1">In the N-terminal section; belongs to the CoaE family.</text>
</comment>
<dbReference type="GO" id="GO:0005524">
    <property type="term" value="F:ATP binding"/>
    <property type="evidence" value="ECO:0007669"/>
    <property type="project" value="UniProtKB-UniRule"/>
</dbReference>
<dbReference type="Proteomes" id="UP000294257">
    <property type="component" value="Unassembled WGS sequence"/>
</dbReference>
<keyword evidence="6 8" id="KW-0418">Kinase</keyword>
<dbReference type="InterPro" id="IPR007344">
    <property type="entry name" value="GrpB/CoaE"/>
</dbReference>
<evidence type="ECO:0000256" key="7">
    <source>
        <dbReference type="NCBIfam" id="TIGR00152"/>
    </source>
</evidence>
<dbReference type="EC" id="2.7.1.24" evidence="6 7"/>